<proteinExistence type="predicted"/>
<feature type="signal peptide" evidence="2">
    <location>
        <begin position="1"/>
        <end position="16"/>
    </location>
</feature>
<reference evidence="3 4" key="1">
    <citation type="journal article" date="2023" name="Life. Sci Alliance">
        <title>Evolutionary insights into 3D genome organization and epigenetic landscape of Vigna mungo.</title>
        <authorList>
            <person name="Junaid A."/>
            <person name="Singh B."/>
            <person name="Bhatia S."/>
        </authorList>
    </citation>
    <scope>NUCLEOTIDE SEQUENCE [LARGE SCALE GENOMIC DNA]</scope>
    <source>
        <strain evidence="3">Urdbean</strain>
    </source>
</reference>
<organism evidence="3 4">
    <name type="scientific">Vigna mungo</name>
    <name type="common">Black gram</name>
    <name type="synonym">Phaseolus mungo</name>
    <dbReference type="NCBI Taxonomy" id="3915"/>
    <lineage>
        <taxon>Eukaryota</taxon>
        <taxon>Viridiplantae</taxon>
        <taxon>Streptophyta</taxon>
        <taxon>Embryophyta</taxon>
        <taxon>Tracheophyta</taxon>
        <taxon>Spermatophyta</taxon>
        <taxon>Magnoliopsida</taxon>
        <taxon>eudicotyledons</taxon>
        <taxon>Gunneridae</taxon>
        <taxon>Pentapetalae</taxon>
        <taxon>rosids</taxon>
        <taxon>fabids</taxon>
        <taxon>Fabales</taxon>
        <taxon>Fabaceae</taxon>
        <taxon>Papilionoideae</taxon>
        <taxon>50 kb inversion clade</taxon>
        <taxon>NPAAA clade</taxon>
        <taxon>indigoferoid/millettioid clade</taxon>
        <taxon>Phaseoleae</taxon>
        <taxon>Vigna</taxon>
    </lineage>
</organism>
<sequence length="145" mass="16355">MGNLSFILWLKPFLLALTSMAVTIITSLVVAGLPGSQIGCHNLRNRQHSITLSWEKHLKSAHKWGGMCVGGTMRIWGDENPWKRMKVVMQVVDHHPTDGDVSRGVHKDLVALPTCKAMVWHMLVFELDVIVAYLPFCYRSLLGEY</sequence>
<evidence type="ECO:0000256" key="2">
    <source>
        <dbReference type="SAM" id="SignalP"/>
    </source>
</evidence>
<dbReference type="EMBL" id="CP144693">
    <property type="protein sequence ID" value="WVZ00830.1"/>
    <property type="molecule type" value="Genomic_DNA"/>
</dbReference>
<evidence type="ECO:0000313" key="3">
    <source>
        <dbReference type="EMBL" id="WVZ00830.1"/>
    </source>
</evidence>
<keyword evidence="4" id="KW-1185">Reference proteome</keyword>
<protein>
    <submittedName>
        <fullName evidence="3">Uncharacterized protein</fullName>
    </submittedName>
</protein>
<keyword evidence="1" id="KW-0472">Membrane</keyword>
<dbReference type="AlphaFoldDB" id="A0AAQ3N1M9"/>
<accession>A0AAQ3N1M9</accession>
<keyword evidence="2" id="KW-0732">Signal</keyword>
<evidence type="ECO:0000256" key="1">
    <source>
        <dbReference type="SAM" id="Phobius"/>
    </source>
</evidence>
<gene>
    <name evidence="3" type="ORF">V8G54_026899</name>
</gene>
<evidence type="ECO:0000313" key="4">
    <source>
        <dbReference type="Proteomes" id="UP001374535"/>
    </source>
</evidence>
<keyword evidence="1" id="KW-0812">Transmembrane</keyword>
<dbReference type="Proteomes" id="UP001374535">
    <property type="component" value="Chromosome 8"/>
</dbReference>
<keyword evidence="1" id="KW-1133">Transmembrane helix</keyword>
<feature type="transmembrane region" description="Helical" evidence="1">
    <location>
        <begin position="12"/>
        <end position="33"/>
    </location>
</feature>
<name>A0AAQ3N1M9_VIGMU</name>
<feature type="chain" id="PRO_5042965591" evidence="2">
    <location>
        <begin position="17"/>
        <end position="145"/>
    </location>
</feature>